<dbReference type="Proteomes" id="UP000271098">
    <property type="component" value="Unassembled WGS sequence"/>
</dbReference>
<evidence type="ECO:0000259" key="2">
    <source>
        <dbReference type="Pfam" id="PF06009"/>
    </source>
</evidence>
<evidence type="ECO:0000256" key="1">
    <source>
        <dbReference type="SAM" id="Coils"/>
    </source>
</evidence>
<organism evidence="5">
    <name type="scientific">Gongylonema pulchrum</name>
    <dbReference type="NCBI Taxonomy" id="637853"/>
    <lineage>
        <taxon>Eukaryota</taxon>
        <taxon>Metazoa</taxon>
        <taxon>Ecdysozoa</taxon>
        <taxon>Nematoda</taxon>
        <taxon>Chromadorea</taxon>
        <taxon>Rhabditida</taxon>
        <taxon>Spirurina</taxon>
        <taxon>Spiruromorpha</taxon>
        <taxon>Spiruroidea</taxon>
        <taxon>Gongylonematidae</taxon>
        <taxon>Gongylonema</taxon>
    </lineage>
</organism>
<gene>
    <name evidence="3" type="ORF">GPUH_LOCUS6425</name>
</gene>
<dbReference type="InterPro" id="IPR010307">
    <property type="entry name" value="Laminin_dom_II"/>
</dbReference>
<reference evidence="3 4" key="2">
    <citation type="submission" date="2018-11" db="EMBL/GenBank/DDBJ databases">
        <authorList>
            <consortium name="Pathogen Informatics"/>
        </authorList>
    </citation>
    <scope>NUCLEOTIDE SEQUENCE [LARGE SCALE GENOMIC DNA]</scope>
</reference>
<dbReference type="Gene3D" id="2.60.120.200">
    <property type="match status" value="1"/>
</dbReference>
<dbReference type="EMBL" id="UYRT01015070">
    <property type="protein sequence ID" value="VDK54679.1"/>
    <property type="molecule type" value="Genomic_DNA"/>
</dbReference>
<evidence type="ECO:0000313" key="5">
    <source>
        <dbReference type="WBParaSite" id="GPUH_0000643301-mRNA-1"/>
    </source>
</evidence>
<reference evidence="5" key="1">
    <citation type="submission" date="2016-06" db="UniProtKB">
        <authorList>
            <consortium name="WormBaseParasite"/>
        </authorList>
    </citation>
    <scope>IDENTIFICATION</scope>
</reference>
<sequence>MSGLKNVAANAKEQAEEVNQKAQELIVEINTMSDAVSKLKGFAGEGIRNVTNDVREANEEAQEAMKKVSEVKEQTGVDAKRIVALGEQIKLLQEKIKEAREKASRIRISMKSDDAGVCRRAFVSPAHLAPRNVFALRYRPLLNVPDSLLFLTKTKAKRTQESEFIAMELRERRIVVHWNIGSGTRMVTNTHTINYIAPGDRTA</sequence>
<dbReference type="WBParaSite" id="GPUH_0000643301-mRNA-1">
    <property type="protein sequence ID" value="GPUH_0000643301-mRNA-1"/>
    <property type="gene ID" value="GPUH_0000643301"/>
</dbReference>
<name>A0A183DCI3_9BILA</name>
<keyword evidence="4" id="KW-1185">Reference proteome</keyword>
<keyword evidence="1" id="KW-0175">Coiled coil</keyword>
<dbReference type="Pfam" id="PF06009">
    <property type="entry name" value="Laminin_II"/>
    <property type="match status" value="1"/>
</dbReference>
<feature type="domain" description="Laminin" evidence="2">
    <location>
        <begin position="5"/>
        <end position="115"/>
    </location>
</feature>
<proteinExistence type="predicted"/>
<dbReference type="GO" id="GO:0007155">
    <property type="term" value="P:cell adhesion"/>
    <property type="evidence" value="ECO:0007669"/>
    <property type="project" value="InterPro"/>
</dbReference>
<dbReference type="AlphaFoldDB" id="A0A183DCI3"/>
<accession>A0A183DCI3</accession>
<dbReference type="OrthoDB" id="10011303at2759"/>
<protein>
    <submittedName>
        <fullName evidence="5">Laminin_II domain-containing protein</fullName>
    </submittedName>
</protein>
<evidence type="ECO:0000313" key="4">
    <source>
        <dbReference type="Proteomes" id="UP000271098"/>
    </source>
</evidence>
<evidence type="ECO:0000313" key="3">
    <source>
        <dbReference type="EMBL" id="VDK54679.1"/>
    </source>
</evidence>
<feature type="coiled-coil region" evidence="1">
    <location>
        <begin position="1"/>
        <end position="109"/>
    </location>
</feature>